<accession>A0A1I0DGG7</accession>
<keyword evidence="2" id="KW-1185">Reference proteome</keyword>
<reference evidence="2" key="1">
    <citation type="submission" date="2016-10" db="EMBL/GenBank/DDBJ databases">
        <authorList>
            <person name="Varghese N."/>
            <person name="Submissions S."/>
        </authorList>
    </citation>
    <scope>NUCLEOTIDE SEQUENCE [LARGE SCALE GENOMIC DNA]</scope>
    <source>
        <strain evidence="2">CGMCC 1.3566</strain>
    </source>
</reference>
<dbReference type="Proteomes" id="UP000199095">
    <property type="component" value="Unassembled WGS sequence"/>
</dbReference>
<dbReference type="PANTHER" id="PTHR38440:SF1">
    <property type="entry name" value="UPF0398 PROTEIN SPR0331"/>
    <property type="match status" value="1"/>
</dbReference>
<name>A0A1I0DGG7_9BACI</name>
<dbReference type="Pfam" id="PF06908">
    <property type="entry name" value="YpsA"/>
    <property type="match status" value="1"/>
</dbReference>
<evidence type="ECO:0000313" key="2">
    <source>
        <dbReference type="Proteomes" id="UP000199095"/>
    </source>
</evidence>
<dbReference type="EMBL" id="FOHJ01000004">
    <property type="protein sequence ID" value="SET31433.1"/>
    <property type="molecule type" value="Genomic_DNA"/>
</dbReference>
<dbReference type="Gene3D" id="3.40.50.450">
    <property type="match status" value="1"/>
</dbReference>
<dbReference type="PANTHER" id="PTHR38440">
    <property type="entry name" value="UPF0398 PROTEIN YPSA"/>
    <property type="match status" value="1"/>
</dbReference>
<dbReference type="AlphaFoldDB" id="A0A1I0DGG7"/>
<dbReference type="RefSeq" id="WP_093133230.1">
    <property type="nucleotide sequence ID" value="NZ_FOHJ01000004.1"/>
</dbReference>
<organism evidence="1 2">
    <name type="scientific">Salinibacillus kushneri</name>
    <dbReference type="NCBI Taxonomy" id="237682"/>
    <lineage>
        <taxon>Bacteria</taxon>
        <taxon>Bacillati</taxon>
        <taxon>Bacillota</taxon>
        <taxon>Bacilli</taxon>
        <taxon>Bacillales</taxon>
        <taxon>Bacillaceae</taxon>
        <taxon>Salinibacillus</taxon>
    </lineage>
</organism>
<dbReference type="PIRSF" id="PIRSF021290">
    <property type="entry name" value="DUF1273"/>
    <property type="match status" value="1"/>
</dbReference>
<dbReference type="STRING" id="237682.SAMN05421676_10410"/>
<gene>
    <name evidence="1" type="ORF">SAMN05421676_10410</name>
</gene>
<dbReference type="OrthoDB" id="2301957at2"/>
<dbReference type="InterPro" id="IPR010697">
    <property type="entry name" value="YspA"/>
</dbReference>
<protein>
    <submittedName>
        <fullName evidence="1">Uncharacterized SPBc2 prophage-derived protein YoqJ</fullName>
    </submittedName>
</protein>
<sequence>MKNLMITGYKPMELNIFNMNDKRIFFIKETIKKRLIPLIEEGIEWILISGQSGVELWAGEVVLELKTQYDIKLAVITPFLNQEHVWKEDQQTLYQSIIGQADFFQSLVQKEYEGPYQFRMKDRWFLEKSDACLMLYDQEQEGSPLYFLREAENRKGDFPIFFIQSYDLEETVREIQEDLSDFT</sequence>
<dbReference type="NCBIfam" id="NF010181">
    <property type="entry name" value="PRK13660.1"/>
    <property type="match status" value="1"/>
</dbReference>
<proteinExistence type="predicted"/>
<evidence type="ECO:0000313" key="1">
    <source>
        <dbReference type="EMBL" id="SET31433.1"/>
    </source>
</evidence>
<dbReference type="SUPFAM" id="SSF102405">
    <property type="entry name" value="MCP/YpsA-like"/>
    <property type="match status" value="1"/>
</dbReference>